<dbReference type="InterPro" id="IPR037185">
    <property type="entry name" value="EmrE-like"/>
</dbReference>
<name>A0A4R6QGH4_9BURK</name>
<dbReference type="PANTHER" id="PTHR22911:SF79">
    <property type="entry name" value="MOBA-LIKE NTP TRANSFERASE DOMAIN-CONTAINING PROTEIN"/>
    <property type="match status" value="1"/>
</dbReference>
<organism evidence="3 4">
    <name type="scientific">Roseateles toxinivorans</name>
    <dbReference type="NCBI Taxonomy" id="270368"/>
    <lineage>
        <taxon>Bacteria</taxon>
        <taxon>Pseudomonadati</taxon>
        <taxon>Pseudomonadota</taxon>
        <taxon>Betaproteobacteria</taxon>
        <taxon>Burkholderiales</taxon>
        <taxon>Sphaerotilaceae</taxon>
        <taxon>Roseateles</taxon>
    </lineage>
</organism>
<feature type="transmembrane region" description="Helical" evidence="1">
    <location>
        <begin position="120"/>
        <end position="137"/>
    </location>
</feature>
<dbReference type="InParanoid" id="A0A4R6QGH4"/>
<dbReference type="RefSeq" id="WP_243748464.1">
    <property type="nucleotide sequence ID" value="NZ_SNXS01000012.1"/>
</dbReference>
<evidence type="ECO:0000313" key="3">
    <source>
        <dbReference type="EMBL" id="TDP61521.1"/>
    </source>
</evidence>
<feature type="transmembrane region" description="Helical" evidence="1">
    <location>
        <begin position="149"/>
        <end position="168"/>
    </location>
</feature>
<feature type="transmembrane region" description="Helical" evidence="1">
    <location>
        <begin position="267"/>
        <end position="287"/>
    </location>
</feature>
<keyword evidence="1" id="KW-0472">Membrane</keyword>
<reference evidence="3 4" key="1">
    <citation type="submission" date="2019-03" db="EMBL/GenBank/DDBJ databases">
        <title>Genomic Encyclopedia of Type Strains, Phase IV (KMG-IV): sequencing the most valuable type-strain genomes for metagenomic binning, comparative biology and taxonomic classification.</title>
        <authorList>
            <person name="Goeker M."/>
        </authorList>
    </citation>
    <scope>NUCLEOTIDE SEQUENCE [LARGE SCALE GENOMIC DNA]</scope>
    <source>
        <strain evidence="3 4">DSM 16998</strain>
    </source>
</reference>
<feature type="transmembrane region" description="Helical" evidence="1">
    <location>
        <begin position="239"/>
        <end position="261"/>
    </location>
</feature>
<feature type="transmembrane region" description="Helical" evidence="1">
    <location>
        <begin position="36"/>
        <end position="54"/>
    </location>
</feature>
<feature type="transmembrane region" description="Helical" evidence="1">
    <location>
        <begin position="212"/>
        <end position="232"/>
    </location>
</feature>
<evidence type="ECO:0000313" key="4">
    <source>
        <dbReference type="Proteomes" id="UP000295361"/>
    </source>
</evidence>
<proteinExistence type="predicted"/>
<accession>A0A4R6QGH4</accession>
<dbReference type="GO" id="GO:0016020">
    <property type="term" value="C:membrane"/>
    <property type="evidence" value="ECO:0007669"/>
    <property type="project" value="InterPro"/>
</dbReference>
<feature type="transmembrane region" description="Helical" evidence="1">
    <location>
        <begin position="91"/>
        <end position="113"/>
    </location>
</feature>
<feature type="transmembrane region" description="Helical" evidence="1">
    <location>
        <begin position="180"/>
        <end position="200"/>
    </location>
</feature>
<dbReference type="Pfam" id="PF00892">
    <property type="entry name" value="EamA"/>
    <property type="match status" value="1"/>
</dbReference>
<comment type="caution">
    <text evidence="3">The sequence shown here is derived from an EMBL/GenBank/DDBJ whole genome shotgun (WGS) entry which is preliminary data.</text>
</comment>
<sequence>MTSAKLLPALALCLNALIWGLSWWPFRQFEGQGLHPLWTTVLVYLLAVVAISVTRRGAWGQLFRTPALWVLVVASGTTNAAFNWAMTIGDVVRVVLLFYLMPLWAVLLARLLLKEKLTRLALLRVALALTGAVIVLSPEGGGLPLPSSLPDWLAIVGGFSFALNNVMLRREAAQPEAARALAMFCGGVLVAAVLASLLSVQGLATWPPLLSLGWALAALGLGGFFLISNLALQFGASRLPANATAVIMLVEVPVAAGSALLLGGGAITAAIATGGLLILAAALLAALEHG</sequence>
<dbReference type="PANTHER" id="PTHR22911">
    <property type="entry name" value="ACYL-MALONYL CONDENSING ENZYME-RELATED"/>
    <property type="match status" value="1"/>
</dbReference>
<keyword evidence="1" id="KW-1133">Transmembrane helix</keyword>
<dbReference type="AlphaFoldDB" id="A0A4R6QGH4"/>
<keyword evidence="1" id="KW-0812">Transmembrane</keyword>
<feature type="transmembrane region" description="Helical" evidence="1">
    <location>
        <begin position="66"/>
        <end position="85"/>
    </location>
</feature>
<protein>
    <submittedName>
        <fullName evidence="3">EamA domain-containing membrane protein RarD</fullName>
    </submittedName>
</protein>
<dbReference type="SUPFAM" id="SSF103481">
    <property type="entry name" value="Multidrug resistance efflux transporter EmrE"/>
    <property type="match status" value="1"/>
</dbReference>
<dbReference type="EMBL" id="SNXS01000012">
    <property type="protein sequence ID" value="TDP61521.1"/>
    <property type="molecule type" value="Genomic_DNA"/>
</dbReference>
<feature type="domain" description="EamA" evidence="2">
    <location>
        <begin position="9"/>
        <end position="136"/>
    </location>
</feature>
<evidence type="ECO:0000256" key="1">
    <source>
        <dbReference type="SAM" id="Phobius"/>
    </source>
</evidence>
<dbReference type="Proteomes" id="UP000295361">
    <property type="component" value="Unassembled WGS sequence"/>
</dbReference>
<keyword evidence="4" id="KW-1185">Reference proteome</keyword>
<evidence type="ECO:0000259" key="2">
    <source>
        <dbReference type="Pfam" id="PF00892"/>
    </source>
</evidence>
<dbReference type="InterPro" id="IPR000620">
    <property type="entry name" value="EamA_dom"/>
</dbReference>
<gene>
    <name evidence="3" type="ORF">DES47_11270</name>
</gene>